<dbReference type="AlphaFoldDB" id="A0A0D2MF62"/>
<evidence type="ECO:0000256" key="2">
    <source>
        <dbReference type="SAM" id="Phobius"/>
    </source>
</evidence>
<dbReference type="STRING" id="945553.A0A0D2MF62"/>
<dbReference type="OMA" id="IHEDAIF"/>
<protein>
    <submittedName>
        <fullName evidence="3">Uncharacterized protein</fullName>
    </submittedName>
</protein>
<organism evidence="3 4">
    <name type="scientific">Hypholoma sublateritium (strain FD-334 SS-4)</name>
    <dbReference type="NCBI Taxonomy" id="945553"/>
    <lineage>
        <taxon>Eukaryota</taxon>
        <taxon>Fungi</taxon>
        <taxon>Dikarya</taxon>
        <taxon>Basidiomycota</taxon>
        <taxon>Agaricomycotina</taxon>
        <taxon>Agaricomycetes</taxon>
        <taxon>Agaricomycetidae</taxon>
        <taxon>Agaricales</taxon>
        <taxon>Agaricineae</taxon>
        <taxon>Strophariaceae</taxon>
        <taxon>Hypholoma</taxon>
    </lineage>
</organism>
<evidence type="ECO:0000313" key="3">
    <source>
        <dbReference type="EMBL" id="KJA22198.1"/>
    </source>
</evidence>
<keyword evidence="2" id="KW-0812">Transmembrane</keyword>
<sequence length="274" mass="30996">MDTYVSLPQDEAESLHALNIPGPEQQDAKLTRRRSALLLWLTGLIFFCTVLDILTIAYLGNTLSIYKSLDTNPIDELPFLSSYSHLDDIYKEKKIKATPRGPVMQLPYSLTQVDSSAPDHTQEPYPDQLKSKTSGMIPYNERRTIVTSKISTIAEFFAADYGMENCSITLTIPSISDESLNIHEDAIFDIWALKSDRTIDIRRLNWNSKPQRGTHLGTFSARGRSTQRTPTYTCLSGTYQHIEMSCRQGPCHMHILASGQKDFSGLYMTQYQTI</sequence>
<keyword evidence="4" id="KW-1185">Reference proteome</keyword>
<keyword evidence="2" id="KW-0472">Membrane</keyword>
<feature type="transmembrane region" description="Helical" evidence="2">
    <location>
        <begin position="37"/>
        <end position="59"/>
    </location>
</feature>
<keyword evidence="2" id="KW-1133">Transmembrane helix</keyword>
<dbReference type="EMBL" id="KN817552">
    <property type="protein sequence ID" value="KJA22198.1"/>
    <property type="molecule type" value="Genomic_DNA"/>
</dbReference>
<accession>A0A0D2MF62</accession>
<gene>
    <name evidence="3" type="ORF">HYPSUDRAFT_87632</name>
</gene>
<name>A0A0D2MF62_HYPSF</name>
<proteinExistence type="predicted"/>
<evidence type="ECO:0000313" key="4">
    <source>
        <dbReference type="Proteomes" id="UP000054270"/>
    </source>
</evidence>
<evidence type="ECO:0000256" key="1">
    <source>
        <dbReference type="SAM" id="MobiDB-lite"/>
    </source>
</evidence>
<dbReference type="OrthoDB" id="3350619at2759"/>
<feature type="region of interest" description="Disordered" evidence="1">
    <location>
        <begin position="114"/>
        <end position="133"/>
    </location>
</feature>
<reference evidence="4" key="1">
    <citation type="submission" date="2014-04" db="EMBL/GenBank/DDBJ databases">
        <title>Evolutionary Origins and Diversification of the Mycorrhizal Mutualists.</title>
        <authorList>
            <consortium name="DOE Joint Genome Institute"/>
            <consortium name="Mycorrhizal Genomics Consortium"/>
            <person name="Kohler A."/>
            <person name="Kuo A."/>
            <person name="Nagy L.G."/>
            <person name="Floudas D."/>
            <person name="Copeland A."/>
            <person name="Barry K.W."/>
            <person name="Cichocki N."/>
            <person name="Veneault-Fourrey C."/>
            <person name="LaButti K."/>
            <person name="Lindquist E.A."/>
            <person name="Lipzen A."/>
            <person name="Lundell T."/>
            <person name="Morin E."/>
            <person name="Murat C."/>
            <person name="Riley R."/>
            <person name="Ohm R."/>
            <person name="Sun H."/>
            <person name="Tunlid A."/>
            <person name="Henrissat B."/>
            <person name="Grigoriev I.V."/>
            <person name="Hibbett D.S."/>
            <person name="Martin F."/>
        </authorList>
    </citation>
    <scope>NUCLEOTIDE SEQUENCE [LARGE SCALE GENOMIC DNA]</scope>
    <source>
        <strain evidence="4">FD-334 SS-4</strain>
    </source>
</reference>
<dbReference type="Proteomes" id="UP000054270">
    <property type="component" value="Unassembled WGS sequence"/>
</dbReference>